<dbReference type="SUPFAM" id="SSF53187">
    <property type="entry name" value="Zn-dependent exopeptidases"/>
    <property type="match status" value="1"/>
</dbReference>
<dbReference type="Gene3D" id="3.40.630.10">
    <property type="entry name" value="Zn peptidases"/>
    <property type="match status" value="1"/>
</dbReference>
<dbReference type="GO" id="GO:0030145">
    <property type="term" value="F:manganese ion binding"/>
    <property type="evidence" value="ECO:0007669"/>
    <property type="project" value="InterPro"/>
</dbReference>
<evidence type="ECO:0000313" key="6">
    <source>
        <dbReference type="EMBL" id="KAF7232738.1"/>
    </source>
</evidence>
<dbReference type="GO" id="GO:0070006">
    <property type="term" value="F:metalloaminopeptidase activity"/>
    <property type="evidence" value="ECO:0007669"/>
    <property type="project" value="InterPro"/>
</dbReference>
<keyword evidence="3" id="KW-0645">Protease</keyword>
<accession>A0A8S9YCF1</accession>
<protein>
    <recommendedName>
        <fullName evidence="5">Cytosol aminopeptidase domain-containing protein</fullName>
    </recommendedName>
</protein>
<dbReference type="GO" id="GO:0005737">
    <property type="term" value="C:cytoplasm"/>
    <property type="evidence" value="ECO:0007669"/>
    <property type="project" value="InterPro"/>
</dbReference>
<keyword evidence="7" id="KW-1185">Reference proteome</keyword>
<name>A0A8S9YCF1_9TREM</name>
<dbReference type="InterPro" id="IPR011356">
    <property type="entry name" value="Leucine_aapep/pepB"/>
</dbReference>
<dbReference type="GO" id="GO:0006508">
    <property type="term" value="P:proteolysis"/>
    <property type="evidence" value="ECO:0007669"/>
    <property type="project" value="UniProtKB-KW"/>
</dbReference>
<dbReference type="PANTHER" id="PTHR11963:SF48">
    <property type="entry name" value="DIPEPTIDASE B, ISOFORM A"/>
    <property type="match status" value="1"/>
</dbReference>
<feature type="domain" description="Cytosol aminopeptidase" evidence="5">
    <location>
        <begin position="411"/>
        <end position="418"/>
    </location>
</feature>
<comment type="similarity">
    <text evidence="1">Belongs to the peptidase M17 family.</text>
</comment>
<dbReference type="Proteomes" id="UP000822476">
    <property type="component" value="Unassembled WGS sequence"/>
</dbReference>
<gene>
    <name evidence="6" type="ORF">EG68_07178</name>
</gene>
<reference evidence="6" key="1">
    <citation type="submission" date="2019-07" db="EMBL/GenBank/DDBJ databases">
        <title>Annotation for the trematode Paragonimus miyazaki's.</title>
        <authorList>
            <person name="Choi Y.-J."/>
        </authorList>
    </citation>
    <scope>NUCLEOTIDE SEQUENCE</scope>
    <source>
        <strain evidence="6">Japan</strain>
    </source>
</reference>
<dbReference type="InterPro" id="IPR000819">
    <property type="entry name" value="Peptidase_M17_C"/>
</dbReference>
<dbReference type="PANTHER" id="PTHR11963">
    <property type="entry name" value="LEUCINE AMINOPEPTIDASE-RELATED"/>
    <property type="match status" value="1"/>
</dbReference>
<keyword evidence="4" id="KW-0378">Hydrolase</keyword>
<evidence type="ECO:0000256" key="1">
    <source>
        <dbReference type="ARBA" id="ARBA00009528"/>
    </source>
</evidence>
<evidence type="ECO:0000313" key="7">
    <source>
        <dbReference type="Proteomes" id="UP000822476"/>
    </source>
</evidence>
<comment type="caution">
    <text evidence="6">The sequence shown here is derived from an EMBL/GenBank/DDBJ whole genome shotgun (WGS) entry which is preliminary data.</text>
</comment>
<dbReference type="OrthoDB" id="10041421at2759"/>
<proteinExistence type="inferred from homology"/>
<dbReference type="PRINTS" id="PR00481">
    <property type="entry name" value="LAMNOPPTDASE"/>
</dbReference>
<evidence type="ECO:0000256" key="4">
    <source>
        <dbReference type="ARBA" id="ARBA00022801"/>
    </source>
</evidence>
<organism evidence="6 7">
    <name type="scientific">Paragonimus skrjabini miyazakii</name>
    <dbReference type="NCBI Taxonomy" id="59628"/>
    <lineage>
        <taxon>Eukaryota</taxon>
        <taxon>Metazoa</taxon>
        <taxon>Spiralia</taxon>
        <taxon>Lophotrochozoa</taxon>
        <taxon>Platyhelminthes</taxon>
        <taxon>Trematoda</taxon>
        <taxon>Digenea</taxon>
        <taxon>Plagiorchiida</taxon>
        <taxon>Troglotremata</taxon>
        <taxon>Troglotrematidae</taxon>
        <taxon>Paragonimus</taxon>
    </lineage>
</organism>
<dbReference type="Pfam" id="PF00883">
    <property type="entry name" value="Peptidase_M17"/>
    <property type="match status" value="1"/>
</dbReference>
<dbReference type="PROSITE" id="PS00631">
    <property type="entry name" value="CYTOSOL_AP"/>
    <property type="match status" value="1"/>
</dbReference>
<dbReference type="AlphaFoldDB" id="A0A8S9YCF1"/>
<keyword evidence="2" id="KW-0031">Aminopeptidase</keyword>
<evidence type="ECO:0000256" key="3">
    <source>
        <dbReference type="ARBA" id="ARBA00022670"/>
    </source>
</evidence>
<evidence type="ECO:0000256" key="2">
    <source>
        <dbReference type="ARBA" id="ARBA00022438"/>
    </source>
</evidence>
<sequence>MSSMQAPLLAVNDVADGRFDAVVFVNDNTADLGSNCASIEEALKAYAKVNPQVGCELSVIAFPKHPSGRLIFCPTGALNTDTADIRNVYDAAYEGFKRLFGNISVKLHGRPPFEPGILYRASRRFFNHSHLQIFCPTGALNTDTADIRNVYDAAFEGFKRVVSMGFKSPLLYVGPLRSASHGFHWMQPKTLLLNALLGAYHACYTPLEVREMLPEKYPKVTQIGVMGADELLLKIASAIEEGRWITRDVGGSDPERMAAPAIAQYLQSMLGGAEGVKMRVEKVDGKKYPLMAAVNRAASVVSRHDGRVIHLDYEPPNHQKVDTSLFLIGKGITYDTGGADIKAGGVMAGMHRDKSGAAAIAGLFKTISRLQPPGLSVSASLAFVRNSVGADSYVADEIIISRAGRRVRVGNTDAEGRMVMADLLCEAKEKAVHATNPFLFTIATLTGHVVRAYKHFTALMDNGPARLKHVSQELQMSGDRISDLAEISTVRKEDFDFNKGQTEYEDILQCNNLPSSATSRGHQIPAAFLSMASGLDKHGLDSDKPLPFTHVDVAGSAAEIHVQATAAPLMMFASQYVLPRVGFK</sequence>
<evidence type="ECO:0000259" key="5">
    <source>
        <dbReference type="PROSITE" id="PS00631"/>
    </source>
</evidence>
<dbReference type="EMBL" id="JTDE01021583">
    <property type="protein sequence ID" value="KAF7232738.1"/>
    <property type="molecule type" value="Genomic_DNA"/>
</dbReference>